<keyword evidence="4" id="KW-0779">Telomere</keyword>
<dbReference type="Proteomes" id="UP001201980">
    <property type="component" value="Unassembled WGS sequence"/>
</dbReference>
<dbReference type="SUPFAM" id="SSF48371">
    <property type="entry name" value="ARM repeat"/>
    <property type="match status" value="1"/>
</dbReference>
<sequence length="1855" mass="206251">MGSEELIVNTPTVPLRPPTPPKEKLVEQSGISILADVKNLQQPTIANTFNTPPSAQSFSSLEGSRIAKRVGFSGQAQYFTNEDAAKKQSTPRSASSTLPKPARSILKKTDAPIINLLDSSKGSLLSHAEIADMLESTVQQLAGGNRQSKIDAYRTLHECFRGSNNLPDRIALQSKMSLYTQFIQRDLRLGASTGTLDSQLVVSALNLLSTFLMYPAIASQLTQEFSMFFIEHCITAFRGPENLTYTKDVIKRLMHAIHLSDFSSKVMTADRVGRLVAVLHNIESKWTGKGILHTRMAAYQTLMRQSRQHMIAHPDWLEDLFEDMLSIVKEIRQSAIKLGFEAAYANTKDRSLSRKVHELLASAPEGQTYQHYFVQSLLKMVKGKGDQSASVPQIWSVAILLLRIPFEKWNTFPEWLKVIQQCFNSGNFTTRKEANLAWSRFVYASHLSASSFTKQLPTLIHPLVTQLTKKPGSKAHEEVRKVVYGAACMLLYYALKPTLTPNQMDEHWKLAAVPILKQLISFKAVPEGVEHATRILSSLFDNTTQRLWREELVAEVGIVAPEQLPPLDPKWIRRHSASIFELVGPALKHNFVELDDRTSQTHKLWKSLVGSVQSVVVTEIKVSTDTAAFVAGTFNVLLDIWNSAPRGLSSDDVQVSPKQFLNSVSAFLDLLILSLGNLTFTEKLLSMNPPTGLFAPIQTPSHRSTSKHKPVARSPLHHLFALLTIPSLPNGLPDDGFYADFLMSTFGPFFNGKNVAVKRNLAYSLLQIIPGDVPCPYGAWALAANVIIGEMQNSQGTNHSTNSDILIGNEYRELVKLLFRGLRWCPNIPWEVWRGYYDIVAEQIVEEAGDSGRGLALVEPLAKQILSETNQTAESLPPTNIFNTTARLLSTSTQPRDEQALDTARRKLWGTTAGTRSRTPDPFDHLYILINFMLLSAYHGFDHYDTDEIVIPLLVELSQFLSRCSDALAQRTLIRLQKGMAEWIRDDQARVNSRTSSKLAQVVKELWERVCSRLSSQTPDLLQLVQIEPLFLAAFESKHQHVVNSMSLLWNMIYEQAESISWPAKLKDTLLALRVYCDVDVVLPGVDLSSIESGHGQKPSFIETQDDLNMLELPGSKPSEDEITPKPSVSPVRSSSPVVRFPVPSHSTRSTPHSRGAARGAASRLRHDDSQVHFTAIPSSSPNDIVLDSQLMTNRQKEVRDRQRETSALYKEVQSSPEPDEPGLPKPNPDEPARACQRITTPDRHARRDDFVSSTPTPRRGQLVNMIDTDNDPPSSPPEPRRFPLLPDMSSRSRSGSIMEDWPFSSSPTNGSPVAGPRKASPVLGSSQDIAMEIPDDMVSNHELDTPNEHEHPAFAQEPEEEQATENYASSMDVDMESEDDPTPKRSQVVADKSPPRITTPKPVESVRTESDIFEGAISSPRSSERLTRSSARAAAQPAPSPSQLALQPKAKPEAQPQQRLPPEAIEISSKDTSFQMSYIDEASMTRLAIEIESKPIDKSKYLFVEPTPSPEKQCNQLQQQQSPLKNKCIVVQPPAHWKSEYGPEPDAKPDLDLESQIALSQSHSSQRPRRGRPRRSQTPADSQDPSIAPTTPVDVVEVSSQPSQKKRKRSTPLRLQQECSTAKRRRSSRVAQQKTPEPRSATMANSVERRGLFSAGKKLWQGLTGALADFSQSTTTSEHDEKEREEEDESSVSGRVSESEQEKDAEPESGQELPAPVPTTSVRLAKGSRGSTTKSAVGFKQEMEQEDVEVETELDDSTEQMQVEQQLRGSQEGMTEPIGAPRQAGQPEEDEESADSGAQSQAQGENIMTMLRGGLEGLKAAALSRNEVYEIESMFMDIKRELYEAERRGREARL</sequence>
<feature type="compositionally biased region" description="Acidic residues" evidence="7">
    <location>
        <begin position="1745"/>
        <end position="1759"/>
    </location>
</feature>
<accession>A0AAD5RRD7</accession>
<evidence type="ECO:0000256" key="2">
    <source>
        <dbReference type="ARBA" id="ARBA00004574"/>
    </source>
</evidence>
<feature type="region of interest" description="Disordered" evidence="7">
    <location>
        <begin position="1112"/>
        <end position="1168"/>
    </location>
</feature>
<feature type="region of interest" description="Disordered" evidence="7">
    <location>
        <begin position="1668"/>
        <end position="1809"/>
    </location>
</feature>
<protein>
    <recommendedName>
        <fullName evidence="8">Telomere-associated protein Rif1 N-terminal domain-containing protein</fullName>
    </recommendedName>
</protein>
<evidence type="ECO:0000313" key="10">
    <source>
        <dbReference type="Proteomes" id="UP001201980"/>
    </source>
</evidence>
<keyword evidence="10" id="KW-1185">Reference proteome</keyword>
<evidence type="ECO:0000313" key="9">
    <source>
        <dbReference type="EMBL" id="KAJ2902439.1"/>
    </source>
</evidence>
<feature type="compositionally biased region" description="Low complexity" evidence="7">
    <location>
        <begin position="1429"/>
        <end position="1459"/>
    </location>
</feature>
<comment type="caution">
    <text evidence="9">The sequence shown here is derived from an EMBL/GenBank/DDBJ whole genome shotgun (WGS) entry which is preliminary data.</text>
</comment>
<dbReference type="PANTHER" id="PTHR22928">
    <property type="entry name" value="TELOMERE-ASSOCIATED PROTEIN RIF1"/>
    <property type="match status" value="1"/>
</dbReference>
<feature type="compositionally biased region" description="Polar residues" evidence="7">
    <location>
        <begin position="1761"/>
        <end position="1774"/>
    </location>
</feature>
<keyword evidence="5" id="KW-0539">Nucleus</keyword>
<dbReference type="Pfam" id="PF12231">
    <property type="entry name" value="Rif1_N"/>
    <property type="match status" value="1"/>
</dbReference>
<gene>
    <name evidence="9" type="ORF">MKZ38_000568</name>
</gene>
<feature type="domain" description="Telomere-associated protein Rif1 N-terminal" evidence="8">
    <location>
        <begin position="141"/>
        <end position="509"/>
    </location>
</feature>
<dbReference type="GO" id="GO:0140445">
    <property type="term" value="C:chromosome, telomeric repeat region"/>
    <property type="evidence" value="ECO:0007669"/>
    <property type="project" value="TreeGrafter"/>
</dbReference>
<evidence type="ECO:0000256" key="4">
    <source>
        <dbReference type="ARBA" id="ARBA00022895"/>
    </source>
</evidence>
<dbReference type="PANTHER" id="PTHR22928:SF3">
    <property type="entry name" value="TELOMERE-ASSOCIATED PROTEIN RIF1"/>
    <property type="match status" value="1"/>
</dbReference>
<evidence type="ECO:0000256" key="7">
    <source>
        <dbReference type="SAM" id="MobiDB-lite"/>
    </source>
</evidence>
<feature type="region of interest" description="Disordered" evidence="7">
    <location>
        <begin position="1505"/>
        <end position="1650"/>
    </location>
</feature>
<comment type="subcellular location">
    <subcellularLocation>
        <location evidence="2">Chromosome</location>
        <location evidence="2">Telomere</location>
    </subcellularLocation>
    <subcellularLocation>
        <location evidence="1">Nucleus</location>
    </subcellularLocation>
</comment>
<name>A0AAD5RRD7_9PEZI</name>
<feature type="compositionally biased region" description="Basic residues" evidence="7">
    <location>
        <begin position="1567"/>
        <end position="1576"/>
    </location>
</feature>
<evidence type="ECO:0000259" key="8">
    <source>
        <dbReference type="Pfam" id="PF12231"/>
    </source>
</evidence>
<feature type="compositionally biased region" description="Basic and acidic residues" evidence="7">
    <location>
        <begin position="1195"/>
        <end position="1205"/>
    </location>
</feature>
<proteinExistence type="predicted"/>
<feature type="compositionally biased region" description="Low complexity" evidence="7">
    <location>
        <begin position="1127"/>
        <end position="1145"/>
    </location>
</feature>
<feature type="compositionally biased region" description="Polar residues" evidence="7">
    <location>
        <begin position="87"/>
        <end position="98"/>
    </location>
</feature>
<organism evidence="9 10">
    <name type="scientific">Zalerion maritima</name>
    <dbReference type="NCBI Taxonomy" id="339359"/>
    <lineage>
        <taxon>Eukaryota</taxon>
        <taxon>Fungi</taxon>
        <taxon>Dikarya</taxon>
        <taxon>Ascomycota</taxon>
        <taxon>Pezizomycotina</taxon>
        <taxon>Sordariomycetes</taxon>
        <taxon>Lulworthiomycetidae</taxon>
        <taxon>Lulworthiales</taxon>
        <taxon>Lulworthiaceae</taxon>
        <taxon>Zalerion</taxon>
    </lineage>
</organism>
<evidence type="ECO:0000256" key="6">
    <source>
        <dbReference type="ARBA" id="ARBA00023306"/>
    </source>
</evidence>
<keyword evidence="6" id="KW-0131">Cell cycle</keyword>
<feature type="region of interest" description="Disordered" evidence="7">
    <location>
        <begin position="81"/>
        <end position="102"/>
    </location>
</feature>
<evidence type="ECO:0000256" key="5">
    <source>
        <dbReference type="ARBA" id="ARBA00023242"/>
    </source>
</evidence>
<keyword evidence="3" id="KW-0158">Chromosome</keyword>
<feature type="region of interest" description="Disordered" evidence="7">
    <location>
        <begin position="1"/>
        <end position="24"/>
    </location>
</feature>
<dbReference type="InterPro" id="IPR016024">
    <property type="entry name" value="ARM-type_fold"/>
</dbReference>
<feature type="compositionally biased region" description="Low complexity" evidence="7">
    <location>
        <begin position="1154"/>
        <end position="1163"/>
    </location>
</feature>
<dbReference type="GO" id="GO:0005634">
    <property type="term" value="C:nucleus"/>
    <property type="evidence" value="ECO:0007669"/>
    <property type="project" value="UniProtKB-SubCell"/>
</dbReference>
<reference evidence="9" key="1">
    <citation type="submission" date="2022-07" db="EMBL/GenBank/DDBJ databases">
        <title>Draft genome sequence of Zalerion maritima ATCC 34329, a (micro)plastics degrading marine fungus.</title>
        <authorList>
            <person name="Paco A."/>
            <person name="Goncalves M.F.M."/>
            <person name="Rocha-Santos T.A.P."/>
            <person name="Alves A."/>
        </authorList>
    </citation>
    <scope>NUCLEOTIDE SEQUENCE</scope>
    <source>
        <strain evidence="9">ATCC 34329</strain>
    </source>
</reference>
<evidence type="ECO:0000256" key="1">
    <source>
        <dbReference type="ARBA" id="ARBA00004123"/>
    </source>
</evidence>
<feature type="compositionally biased region" description="Polar residues" evidence="7">
    <location>
        <begin position="1581"/>
        <end position="1590"/>
    </location>
</feature>
<dbReference type="EMBL" id="JAKWBI020000112">
    <property type="protein sequence ID" value="KAJ2902439.1"/>
    <property type="molecule type" value="Genomic_DNA"/>
</dbReference>
<feature type="region of interest" description="Disordered" evidence="7">
    <location>
        <begin position="1194"/>
        <end position="1465"/>
    </location>
</feature>
<dbReference type="InterPro" id="IPR022031">
    <property type="entry name" value="Rif1_N"/>
</dbReference>
<feature type="compositionally biased region" description="Basic and acidic residues" evidence="7">
    <location>
        <begin position="1698"/>
        <end position="1707"/>
    </location>
</feature>
<evidence type="ECO:0000256" key="3">
    <source>
        <dbReference type="ARBA" id="ARBA00022454"/>
    </source>
</evidence>
<feature type="compositionally biased region" description="Polar residues" evidence="7">
    <location>
        <begin position="1797"/>
        <end position="1807"/>
    </location>
</feature>
<feature type="compositionally biased region" description="Basic and acidic residues" evidence="7">
    <location>
        <begin position="1339"/>
        <end position="1353"/>
    </location>
</feature>
<feature type="compositionally biased region" description="Basic and acidic residues" evidence="7">
    <location>
        <begin position="1241"/>
        <end position="1251"/>
    </location>
</feature>
<dbReference type="GO" id="GO:0000723">
    <property type="term" value="P:telomere maintenance"/>
    <property type="evidence" value="ECO:0007669"/>
    <property type="project" value="TreeGrafter"/>
</dbReference>
<feature type="compositionally biased region" description="Basic and acidic residues" evidence="7">
    <location>
        <begin position="1538"/>
        <end position="1552"/>
    </location>
</feature>